<evidence type="ECO:0000313" key="6">
    <source>
        <dbReference type="Proteomes" id="UP000429523"/>
    </source>
</evidence>
<dbReference type="EMBL" id="QXGA01006524">
    <property type="protein sequence ID" value="KAE9062810.1"/>
    <property type="molecule type" value="Genomic_DNA"/>
</dbReference>
<dbReference type="Proteomes" id="UP000476176">
    <property type="component" value="Unassembled WGS sequence"/>
</dbReference>
<protein>
    <submittedName>
        <fullName evidence="5">Uncharacterized protein</fullName>
    </submittedName>
</protein>
<dbReference type="Proteomes" id="UP000441208">
    <property type="component" value="Unassembled WGS sequence"/>
</dbReference>
<dbReference type="EMBL" id="QXGF01003656">
    <property type="protein sequence ID" value="KAE8921098.1"/>
    <property type="molecule type" value="Genomic_DNA"/>
</dbReference>
<dbReference type="AlphaFoldDB" id="A0A6A4BKS7"/>
<evidence type="ECO:0000313" key="2">
    <source>
        <dbReference type="EMBL" id="KAE9062810.1"/>
    </source>
</evidence>
<evidence type="ECO:0000313" key="8">
    <source>
        <dbReference type="Proteomes" id="UP000440732"/>
    </source>
</evidence>
<organism evidence="5 7">
    <name type="scientific">Phytophthora fragariae</name>
    <dbReference type="NCBI Taxonomy" id="53985"/>
    <lineage>
        <taxon>Eukaryota</taxon>
        <taxon>Sar</taxon>
        <taxon>Stramenopiles</taxon>
        <taxon>Oomycota</taxon>
        <taxon>Peronosporomycetes</taxon>
        <taxon>Peronosporales</taxon>
        <taxon>Peronosporaceae</taxon>
        <taxon>Phytophthora</taxon>
    </lineage>
</organism>
<evidence type="ECO:0000313" key="4">
    <source>
        <dbReference type="EMBL" id="KAE9158549.1"/>
    </source>
</evidence>
<name>A0A6A4BKS7_9STRA</name>
<evidence type="ECO:0000313" key="7">
    <source>
        <dbReference type="Proteomes" id="UP000437068"/>
    </source>
</evidence>
<dbReference type="EMBL" id="QXGC01008651">
    <property type="protein sequence ID" value="KAE9158549.1"/>
    <property type="molecule type" value="Genomic_DNA"/>
</dbReference>
<proteinExistence type="predicted"/>
<evidence type="ECO:0000313" key="5">
    <source>
        <dbReference type="EMBL" id="KAE9276555.1"/>
    </source>
</evidence>
<evidence type="ECO:0000313" key="3">
    <source>
        <dbReference type="EMBL" id="KAE9070291.1"/>
    </source>
</evidence>
<gene>
    <name evidence="5" type="ORF">PF001_g26066</name>
    <name evidence="4" type="ORF">PF004_g31842</name>
    <name evidence="2" type="ORF">PF006_g31087</name>
    <name evidence="3" type="ORF">PF007_g26993</name>
    <name evidence="1" type="ORF">PF009_g28614</name>
</gene>
<dbReference type="Proteomes" id="UP000437068">
    <property type="component" value="Unassembled WGS sequence"/>
</dbReference>
<evidence type="ECO:0000313" key="10">
    <source>
        <dbReference type="Proteomes" id="UP000476176"/>
    </source>
</evidence>
<evidence type="ECO:0000313" key="9">
    <source>
        <dbReference type="Proteomes" id="UP000441208"/>
    </source>
</evidence>
<reference evidence="6 7" key="1">
    <citation type="submission" date="2018-08" db="EMBL/GenBank/DDBJ databases">
        <title>Genomic investigation of the strawberry pathogen Phytophthora fragariae indicates pathogenicity is determined by transcriptional variation in three key races.</title>
        <authorList>
            <person name="Adams T.M."/>
            <person name="Armitage A.D."/>
            <person name="Sobczyk M.K."/>
            <person name="Bates H.J."/>
            <person name="Dunwell J.M."/>
            <person name="Nellist C.F."/>
            <person name="Harrison R.J."/>
        </authorList>
    </citation>
    <scope>NUCLEOTIDE SEQUENCE [LARGE SCALE GENOMIC DNA]</scope>
    <source>
        <strain evidence="5 7">A4</strain>
        <strain evidence="4 10">BC-23</strain>
        <strain evidence="2 8">NOV-5</strain>
        <strain evidence="3 9">NOV-71</strain>
        <strain evidence="1 6">NOV-9</strain>
    </source>
</reference>
<dbReference type="EMBL" id="QXGE01003184">
    <property type="protein sequence ID" value="KAE9276555.1"/>
    <property type="molecule type" value="Genomic_DNA"/>
</dbReference>
<sequence>MAGSPSAISPSAFGLWSSGGSCTPPTFGVLATVANTEVTARRVSSRLGSGRKMALGVGYEGRFVFGPSGSAGIQFSSASRVAPYATFCHCWYLGEPSQTNPRLRGWPSDGVHHLSVSCASRVIAASPMFVTRR</sequence>
<dbReference type="Proteomes" id="UP000429523">
    <property type="component" value="Unassembled WGS sequence"/>
</dbReference>
<comment type="caution">
    <text evidence="5">The sequence shown here is derived from an EMBL/GenBank/DDBJ whole genome shotgun (WGS) entry which is preliminary data.</text>
</comment>
<accession>A0A6A4BKS7</accession>
<dbReference type="EMBL" id="QXFZ01003247">
    <property type="protein sequence ID" value="KAE9070291.1"/>
    <property type="molecule type" value="Genomic_DNA"/>
</dbReference>
<dbReference type="Proteomes" id="UP000440732">
    <property type="component" value="Unassembled WGS sequence"/>
</dbReference>
<evidence type="ECO:0000313" key="1">
    <source>
        <dbReference type="EMBL" id="KAE8921098.1"/>
    </source>
</evidence>